<dbReference type="GO" id="GO:0008610">
    <property type="term" value="P:lipid biosynthetic process"/>
    <property type="evidence" value="ECO:0007669"/>
    <property type="project" value="UniProtKB-ARBA"/>
</dbReference>
<dbReference type="GO" id="GO:0003824">
    <property type="term" value="F:catalytic activity"/>
    <property type="evidence" value="ECO:0007669"/>
    <property type="project" value="InterPro"/>
</dbReference>
<dbReference type="STRING" id="285473.A4G23_04382"/>
<dbReference type="PROSITE" id="PS50075">
    <property type="entry name" value="CARRIER"/>
    <property type="match status" value="1"/>
</dbReference>
<evidence type="ECO:0000256" key="4">
    <source>
        <dbReference type="SAM" id="MobiDB-lite"/>
    </source>
</evidence>
<dbReference type="RefSeq" id="WP_079140288.1">
    <property type="nucleotide sequence ID" value="NZ_CP017316.1"/>
</dbReference>
<dbReference type="InterPro" id="IPR036736">
    <property type="entry name" value="ACP-like_sf"/>
</dbReference>
<evidence type="ECO:0000259" key="5">
    <source>
        <dbReference type="PROSITE" id="PS50075"/>
    </source>
</evidence>
<evidence type="ECO:0000256" key="3">
    <source>
        <dbReference type="ARBA" id="ARBA00022553"/>
    </source>
</evidence>
<keyword evidence="3" id="KW-0597">Phosphoprotein</keyword>
<dbReference type="SMART" id="SM00823">
    <property type="entry name" value="PKS_PP"/>
    <property type="match status" value="1"/>
</dbReference>
<dbReference type="GO" id="GO:0044550">
    <property type="term" value="P:secondary metabolite biosynthetic process"/>
    <property type="evidence" value="ECO:0007669"/>
    <property type="project" value="TreeGrafter"/>
</dbReference>
<proteinExistence type="predicted"/>
<dbReference type="Gene3D" id="3.30.559.10">
    <property type="entry name" value="Chloramphenicol acetyltransferase-like domain"/>
    <property type="match status" value="1"/>
</dbReference>
<dbReference type="GO" id="GO:0031177">
    <property type="term" value="F:phosphopantetheine binding"/>
    <property type="evidence" value="ECO:0007669"/>
    <property type="project" value="InterPro"/>
</dbReference>
<reference evidence="6 7" key="1">
    <citation type="submission" date="2016-09" db="EMBL/GenBank/DDBJ databases">
        <title>Streptomyces rubrolavendulae MJM4426 Genome sequencing and assembly.</title>
        <authorList>
            <person name="Kim J.-G."/>
        </authorList>
    </citation>
    <scope>NUCLEOTIDE SEQUENCE [LARGE SCALE GENOMIC DNA]</scope>
    <source>
        <strain evidence="6 7">MJM4426</strain>
    </source>
</reference>
<dbReference type="InterPro" id="IPR001242">
    <property type="entry name" value="Condensation_dom"/>
</dbReference>
<keyword evidence="7" id="KW-1185">Reference proteome</keyword>
<dbReference type="Pfam" id="PF00668">
    <property type="entry name" value="Condensation"/>
    <property type="match status" value="1"/>
</dbReference>
<sequence length="553" mass="59793">MTAIPGSRSPAVMDAPDTAAALLDTTSAALRDVLDLTLIDPEANFFSLGGNSLLAVRVAGRLSRALGQRIPATAVLNHPTAGDLARHLATLVSEPASPAPPAPSSAPADATGSAGTHRFPLSAAQRRVWLLHEVDPERLDHLVTVSFEVTGELDPVVARTAWHRVAERHEALRARFEPSAPGGEEPCQVIESEPLTEFTFLDTVRFPEAVRIRIVEERIALLRRTPLSLRTGPLSRIALLRTAPSRYRLELIVHHIVCDGWSLSLLWQDFLNAYRRVAAGEPGPGPSPHRFSDHVRWERRTESARWPALADRVARRFADRPEELPLPTDPAPVDEHDDGDDVSLPLPAGLGAALARAGAEGGHTRLTLALAALAVLLHRISGSDDLMIAVPMAGRVRPEDEGTVGLFVNTALARIRLAGARDVPTLVARARDEAAEVLDCQTYPFDQLVNRLGVPRDGTRMPLARVSLAVQDFAEAPLPDPDLGFTWVEHDPAERQSKLDLAFSLTSGGAAGQPTLTVTYRPSLFRRRTVGAWAEQYLLALENVTRAVTGGAS</sequence>
<dbReference type="GeneID" id="33065636"/>
<feature type="region of interest" description="Disordered" evidence="4">
    <location>
        <begin position="94"/>
        <end position="116"/>
    </location>
</feature>
<evidence type="ECO:0000313" key="7">
    <source>
        <dbReference type="Proteomes" id="UP000095349"/>
    </source>
</evidence>
<dbReference type="SUPFAM" id="SSF52777">
    <property type="entry name" value="CoA-dependent acyltransferases"/>
    <property type="match status" value="2"/>
</dbReference>
<name>A0A1D8G7T0_9ACTN</name>
<organism evidence="6 7">
    <name type="scientific">Streptomyces rubrolavendulae</name>
    <dbReference type="NCBI Taxonomy" id="285473"/>
    <lineage>
        <taxon>Bacteria</taxon>
        <taxon>Bacillati</taxon>
        <taxon>Actinomycetota</taxon>
        <taxon>Actinomycetes</taxon>
        <taxon>Kitasatosporales</taxon>
        <taxon>Streptomycetaceae</taxon>
        <taxon>Streptomyces</taxon>
    </lineage>
</organism>
<dbReference type="InterPro" id="IPR006162">
    <property type="entry name" value="Ppantetheine_attach_site"/>
</dbReference>
<dbReference type="KEGG" id="srn:A4G23_04382"/>
<dbReference type="PANTHER" id="PTHR45527">
    <property type="entry name" value="NONRIBOSOMAL PEPTIDE SYNTHETASE"/>
    <property type="match status" value="1"/>
</dbReference>
<keyword evidence="2" id="KW-0596">Phosphopantetheine</keyword>
<dbReference type="InterPro" id="IPR020806">
    <property type="entry name" value="PKS_PP-bd"/>
</dbReference>
<evidence type="ECO:0000256" key="1">
    <source>
        <dbReference type="ARBA" id="ARBA00001957"/>
    </source>
</evidence>
<dbReference type="InterPro" id="IPR023213">
    <property type="entry name" value="CAT-like_dom_sf"/>
</dbReference>
<dbReference type="GO" id="GO:0005737">
    <property type="term" value="C:cytoplasm"/>
    <property type="evidence" value="ECO:0007669"/>
    <property type="project" value="TreeGrafter"/>
</dbReference>
<dbReference type="SUPFAM" id="SSF47336">
    <property type="entry name" value="ACP-like"/>
    <property type="match status" value="1"/>
</dbReference>
<dbReference type="Gene3D" id="1.10.1200.10">
    <property type="entry name" value="ACP-like"/>
    <property type="match status" value="1"/>
</dbReference>
<gene>
    <name evidence="6" type="primary">lgrB_2</name>
    <name evidence="6" type="ORF">A4G23_04382</name>
</gene>
<dbReference type="GO" id="GO:0043041">
    <property type="term" value="P:amino acid activation for nonribosomal peptide biosynthetic process"/>
    <property type="evidence" value="ECO:0007669"/>
    <property type="project" value="TreeGrafter"/>
</dbReference>
<dbReference type="InterPro" id="IPR009081">
    <property type="entry name" value="PP-bd_ACP"/>
</dbReference>
<accession>A0A1D8G7T0</accession>
<feature type="domain" description="Carrier" evidence="5">
    <location>
        <begin position="13"/>
        <end position="92"/>
    </location>
</feature>
<dbReference type="PANTHER" id="PTHR45527:SF1">
    <property type="entry name" value="FATTY ACID SYNTHASE"/>
    <property type="match status" value="1"/>
</dbReference>
<dbReference type="PATRIC" id="fig|285473.5.peg.4601"/>
<protein>
    <submittedName>
        <fullName evidence="6">Linear gramicidin synthase subunit B</fullName>
    </submittedName>
</protein>
<dbReference type="AlphaFoldDB" id="A0A1D8G7T0"/>
<comment type="cofactor">
    <cofactor evidence="1">
        <name>pantetheine 4'-phosphate</name>
        <dbReference type="ChEBI" id="CHEBI:47942"/>
    </cofactor>
</comment>
<dbReference type="EMBL" id="CP017316">
    <property type="protein sequence ID" value="AOT61494.1"/>
    <property type="molecule type" value="Genomic_DNA"/>
</dbReference>
<dbReference type="OrthoDB" id="3931141at2"/>
<dbReference type="PROSITE" id="PS00012">
    <property type="entry name" value="PHOSPHOPANTETHEINE"/>
    <property type="match status" value="1"/>
</dbReference>
<evidence type="ECO:0000313" key="6">
    <source>
        <dbReference type="EMBL" id="AOT61494.1"/>
    </source>
</evidence>
<dbReference type="GO" id="GO:0017000">
    <property type="term" value="P:antibiotic biosynthetic process"/>
    <property type="evidence" value="ECO:0007669"/>
    <property type="project" value="UniProtKB-ARBA"/>
</dbReference>
<dbReference type="Gene3D" id="3.30.559.30">
    <property type="entry name" value="Nonribosomal peptide synthetase, condensation domain"/>
    <property type="match status" value="1"/>
</dbReference>
<dbReference type="Proteomes" id="UP000095349">
    <property type="component" value="Chromosome"/>
</dbReference>
<evidence type="ECO:0000256" key="2">
    <source>
        <dbReference type="ARBA" id="ARBA00022450"/>
    </source>
</evidence>
<dbReference type="Pfam" id="PF00550">
    <property type="entry name" value="PP-binding"/>
    <property type="match status" value="1"/>
</dbReference>